<dbReference type="Pfam" id="PF07969">
    <property type="entry name" value="Amidohydro_3"/>
    <property type="match status" value="2"/>
</dbReference>
<dbReference type="PANTHER" id="PTHR11647:SF1">
    <property type="entry name" value="COLLAPSIN RESPONSE MEDIATOR PROTEIN"/>
    <property type="match status" value="1"/>
</dbReference>
<protein>
    <submittedName>
        <fullName evidence="2">Unannotated protein</fullName>
    </submittedName>
</protein>
<reference evidence="2" key="1">
    <citation type="submission" date="2020-05" db="EMBL/GenBank/DDBJ databases">
        <authorList>
            <person name="Chiriac C."/>
            <person name="Salcher M."/>
            <person name="Ghai R."/>
            <person name="Kavagutti S V."/>
        </authorList>
    </citation>
    <scope>NUCLEOTIDE SEQUENCE</scope>
</reference>
<evidence type="ECO:0000259" key="1">
    <source>
        <dbReference type="Pfam" id="PF07969"/>
    </source>
</evidence>
<dbReference type="GO" id="GO:0016812">
    <property type="term" value="F:hydrolase activity, acting on carbon-nitrogen (but not peptide) bonds, in cyclic amides"/>
    <property type="evidence" value="ECO:0007669"/>
    <property type="project" value="TreeGrafter"/>
</dbReference>
<dbReference type="PANTHER" id="PTHR11647">
    <property type="entry name" value="HYDRANTOINASE/DIHYDROPYRIMIDINASE FAMILY MEMBER"/>
    <property type="match status" value="1"/>
</dbReference>
<dbReference type="InterPro" id="IPR050378">
    <property type="entry name" value="Metallo-dep_Hydrolases_sf"/>
</dbReference>
<sequence>MGDGTKDSEGPAGEVLVIRGGTVVDGTGAPGVRADVAVRDGRIVAVGTDLVGDRELDAAGCVVSPGFIDIHTHYDAQVFWDPALTPSCFHGVTTVVAGNCGFSIAPTRPADRELIAHTLEKVEDMDPASLNAGIPWEFESFPEYLRTIERRGTVLNYAAYIGHTPLRIYVMGEDASSRTATRDEIEAMAALVTEAMEAGAAGFATSFAVTHLGADGQPIPSRWADRTEVEQLCRAVAETGKGVIGINGTSEGLRFEQIYDLQLELGVPVTWTALLTTATGAHLKALEIHQRGVARGAKVYPQVSCRPLTFSMTMIEPFTLNTSPVFAELMPLSIDDRRAHYADTTWRQRVRDGWAAGKGIPPRWETYEIMESDAHPEFVGRRLLDLAADRGADPFDALLDLTLEEPDLRRFRVKAVLANDDQDGIATLLQTEGCTLGLSDAGAHVGQLCDAPLATDLLGNWVRGKGVLTLEQAIHKLTQQQAEIFGFADRGVIREGAIADLAVFDPATVAPGPLRRVRDFPADCERLTADQPEGMRHLLVNGVPVVRDGELVAAALDTRPGELVRPAAR</sequence>
<dbReference type="GO" id="GO:0005829">
    <property type="term" value="C:cytosol"/>
    <property type="evidence" value="ECO:0007669"/>
    <property type="project" value="TreeGrafter"/>
</dbReference>
<proteinExistence type="predicted"/>
<name>A0A6J6EVP2_9ZZZZ</name>
<organism evidence="2">
    <name type="scientific">freshwater metagenome</name>
    <dbReference type="NCBI Taxonomy" id="449393"/>
    <lineage>
        <taxon>unclassified sequences</taxon>
        <taxon>metagenomes</taxon>
        <taxon>ecological metagenomes</taxon>
    </lineage>
</organism>
<dbReference type="InterPro" id="IPR013108">
    <property type="entry name" value="Amidohydro_3"/>
</dbReference>
<dbReference type="EMBL" id="CAEZSR010000142">
    <property type="protein sequence ID" value="CAB4579419.1"/>
    <property type="molecule type" value="Genomic_DNA"/>
</dbReference>
<evidence type="ECO:0000313" key="2">
    <source>
        <dbReference type="EMBL" id="CAB4579419.1"/>
    </source>
</evidence>
<dbReference type="Gene3D" id="3.20.20.140">
    <property type="entry name" value="Metal-dependent hydrolases"/>
    <property type="match status" value="2"/>
</dbReference>
<dbReference type="SUPFAM" id="SSF51338">
    <property type="entry name" value="Composite domain of metallo-dependent hydrolases"/>
    <property type="match status" value="1"/>
</dbReference>
<feature type="domain" description="Amidohydrolase 3" evidence="1">
    <location>
        <begin position="55"/>
        <end position="245"/>
    </location>
</feature>
<dbReference type="AlphaFoldDB" id="A0A6J6EVP2"/>
<feature type="domain" description="Amidohydrolase 3" evidence="1">
    <location>
        <begin position="425"/>
        <end position="546"/>
    </location>
</feature>
<dbReference type="SUPFAM" id="SSF51556">
    <property type="entry name" value="Metallo-dependent hydrolases"/>
    <property type="match status" value="1"/>
</dbReference>
<dbReference type="InterPro" id="IPR011059">
    <property type="entry name" value="Metal-dep_hydrolase_composite"/>
</dbReference>
<dbReference type="InterPro" id="IPR032466">
    <property type="entry name" value="Metal_Hydrolase"/>
</dbReference>
<gene>
    <name evidence="2" type="ORF">UFOPK1493_02957</name>
</gene>
<accession>A0A6J6EVP2</accession>